<feature type="domain" description="Thioesterase" evidence="2">
    <location>
        <begin position="148"/>
        <end position="222"/>
    </location>
</feature>
<dbReference type="InterPro" id="IPR052061">
    <property type="entry name" value="PTE-AB_protein"/>
</dbReference>
<dbReference type="CDD" id="cd03443">
    <property type="entry name" value="PaaI_thioesterase"/>
    <property type="match status" value="1"/>
</dbReference>
<sequence length="252" mass="27083">MAYPRPVGPAPARDSDEGRAYTAKVEKAITELPLVKKLAASASRASKPDLAPSAAKKGTSPATELPDDRNTDRNEQVAHYYISRPYAKFPANKAQHSLTAGSLRGPGMIAVPPLVLSLTAHGARTLGGTKGDAFAFLHLGRSVCGHDGLIHGGLLATVLDETLARTAFYSLPNKIGVTAHLEIDYRKPVRADQFVVVETRLVEAEGRKAWVQGTMKDLQGNTLVESKALFVEPRMARFLNTSAVRAVMDQSD</sequence>
<dbReference type="AlphaFoldDB" id="A0A316YMB5"/>
<dbReference type="RefSeq" id="XP_025377539.1">
    <property type="nucleotide sequence ID" value="XM_025521662.1"/>
</dbReference>
<gene>
    <name evidence="3" type="ORF">FA10DRAFT_266831</name>
</gene>
<dbReference type="Gene3D" id="3.10.129.10">
    <property type="entry name" value="Hotdog Thioesterase"/>
    <property type="match status" value="1"/>
</dbReference>
<dbReference type="OrthoDB" id="506431at2759"/>
<dbReference type="GeneID" id="37043578"/>
<dbReference type="EMBL" id="KZ819636">
    <property type="protein sequence ID" value="PWN90341.1"/>
    <property type="molecule type" value="Genomic_DNA"/>
</dbReference>
<dbReference type="Pfam" id="PF03061">
    <property type="entry name" value="4HBT"/>
    <property type="match status" value="1"/>
</dbReference>
<proteinExistence type="predicted"/>
<accession>A0A316YMB5</accession>
<organism evidence="3 4">
    <name type="scientific">Acaromyces ingoldii</name>
    <dbReference type="NCBI Taxonomy" id="215250"/>
    <lineage>
        <taxon>Eukaryota</taxon>
        <taxon>Fungi</taxon>
        <taxon>Dikarya</taxon>
        <taxon>Basidiomycota</taxon>
        <taxon>Ustilaginomycotina</taxon>
        <taxon>Exobasidiomycetes</taxon>
        <taxon>Exobasidiales</taxon>
        <taxon>Cryptobasidiaceae</taxon>
        <taxon>Acaromyces</taxon>
    </lineage>
</organism>
<dbReference type="FunCoup" id="A0A316YMB5">
    <property type="interactions" value="9"/>
</dbReference>
<dbReference type="InterPro" id="IPR006683">
    <property type="entry name" value="Thioestr_dom"/>
</dbReference>
<dbReference type="Proteomes" id="UP000245768">
    <property type="component" value="Unassembled WGS sequence"/>
</dbReference>
<evidence type="ECO:0000256" key="1">
    <source>
        <dbReference type="SAM" id="MobiDB-lite"/>
    </source>
</evidence>
<evidence type="ECO:0000313" key="4">
    <source>
        <dbReference type="Proteomes" id="UP000245768"/>
    </source>
</evidence>
<dbReference type="PANTHER" id="PTHR47260:SF1">
    <property type="entry name" value="UPF0644 PROTEIN PB2B4.06"/>
    <property type="match status" value="1"/>
</dbReference>
<dbReference type="SUPFAM" id="SSF54637">
    <property type="entry name" value="Thioesterase/thiol ester dehydrase-isomerase"/>
    <property type="match status" value="1"/>
</dbReference>
<reference evidence="3 4" key="1">
    <citation type="journal article" date="2018" name="Mol. Biol. Evol.">
        <title>Broad Genomic Sampling Reveals a Smut Pathogenic Ancestry of the Fungal Clade Ustilaginomycotina.</title>
        <authorList>
            <person name="Kijpornyongpan T."/>
            <person name="Mondo S.J."/>
            <person name="Barry K."/>
            <person name="Sandor L."/>
            <person name="Lee J."/>
            <person name="Lipzen A."/>
            <person name="Pangilinan J."/>
            <person name="LaButti K."/>
            <person name="Hainaut M."/>
            <person name="Henrissat B."/>
            <person name="Grigoriev I.V."/>
            <person name="Spatafora J.W."/>
            <person name="Aime M.C."/>
        </authorList>
    </citation>
    <scope>NUCLEOTIDE SEQUENCE [LARGE SCALE GENOMIC DNA]</scope>
    <source>
        <strain evidence="3 4">MCA 4198</strain>
    </source>
</reference>
<name>A0A316YMB5_9BASI</name>
<feature type="region of interest" description="Disordered" evidence="1">
    <location>
        <begin position="41"/>
        <end position="73"/>
    </location>
</feature>
<dbReference type="InterPro" id="IPR029069">
    <property type="entry name" value="HotDog_dom_sf"/>
</dbReference>
<keyword evidence="4" id="KW-1185">Reference proteome</keyword>
<protein>
    <recommendedName>
        <fullName evidence="2">Thioesterase domain-containing protein</fullName>
    </recommendedName>
</protein>
<feature type="region of interest" description="Disordered" evidence="1">
    <location>
        <begin position="1"/>
        <end position="20"/>
    </location>
</feature>
<dbReference type="InParanoid" id="A0A316YMB5"/>
<evidence type="ECO:0000259" key="2">
    <source>
        <dbReference type="Pfam" id="PF03061"/>
    </source>
</evidence>
<evidence type="ECO:0000313" key="3">
    <source>
        <dbReference type="EMBL" id="PWN90341.1"/>
    </source>
</evidence>
<dbReference type="PANTHER" id="PTHR47260">
    <property type="entry name" value="UPF0644 PROTEIN PB2B4.06"/>
    <property type="match status" value="1"/>
</dbReference>
<dbReference type="STRING" id="215250.A0A316YMB5"/>